<keyword evidence="3" id="KW-0902">Two-component regulatory system</keyword>
<evidence type="ECO:0000256" key="1">
    <source>
        <dbReference type="ARBA" id="ARBA00022679"/>
    </source>
</evidence>
<protein>
    <submittedName>
        <fullName evidence="6">Histidine kinase-, DNA gyrase B-, and HSP90-like ATPase</fullName>
    </submittedName>
</protein>
<evidence type="ECO:0000259" key="5">
    <source>
        <dbReference type="SMART" id="SM00387"/>
    </source>
</evidence>
<dbReference type="GO" id="GO:0000155">
    <property type="term" value="F:phosphorelay sensor kinase activity"/>
    <property type="evidence" value="ECO:0007669"/>
    <property type="project" value="InterPro"/>
</dbReference>
<dbReference type="InterPro" id="IPR003018">
    <property type="entry name" value="GAF"/>
</dbReference>
<keyword evidence="2 6" id="KW-0418">Kinase</keyword>
<accession>A0A1W1ZRC8</accession>
<dbReference type="InterPro" id="IPR050482">
    <property type="entry name" value="Sensor_HK_TwoCompSys"/>
</dbReference>
<dbReference type="InterPro" id="IPR003594">
    <property type="entry name" value="HATPase_dom"/>
</dbReference>
<dbReference type="Proteomes" id="UP000192674">
    <property type="component" value="Unassembled WGS sequence"/>
</dbReference>
<feature type="domain" description="Histidine kinase/HSP90-like ATPase" evidence="5">
    <location>
        <begin position="410"/>
        <end position="497"/>
    </location>
</feature>
<proteinExistence type="predicted"/>
<evidence type="ECO:0000313" key="7">
    <source>
        <dbReference type="Proteomes" id="UP000192674"/>
    </source>
</evidence>
<name>A0A1W1ZRC8_KIBAR</name>
<keyword evidence="1" id="KW-0808">Transferase</keyword>
<dbReference type="SUPFAM" id="SSF55781">
    <property type="entry name" value="GAF domain-like"/>
    <property type="match status" value="2"/>
</dbReference>
<reference evidence="6 7" key="1">
    <citation type="submission" date="2017-04" db="EMBL/GenBank/DDBJ databases">
        <authorList>
            <person name="Afonso C.L."/>
            <person name="Miller P.J."/>
            <person name="Scott M.A."/>
            <person name="Spackman E."/>
            <person name="Goraichik I."/>
            <person name="Dimitrov K.M."/>
            <person name="Suarez D.L."/>
            <person name="Swayne D.E."/>
        </authorList>
    </citation>
    <scope>NUCLEOTIDE SEQUENCE [LARGE SCALE GENOMIC DNA]</scope>
    <source>
        <strain evidence="6 7">DSM 43828</strain>
    </source>
</reference>
<keyword evidence="7" id="KW-1185">Reference proteome</keyword>
<dbReference type="SMART" id="SM00387">
    <property type="entry name" value="HATPase_c"/>
    <property type="match status" value="1"/>
</dbReference>
<sequence>MEPDLPRGRRFLQAMTAMRAGRNLPEVLREIARGALDLAGGRYAALGLLDREGEQFTTLVHVGLDEQTAATINPKWSGDDVLTAPVQLQDRTVGYLYVAADEFTPAQRQAIEAMALSAALAVRDYRQLEESRRREAWLQASNEITAALLGGQCDDELGLIAQHAREVAGAPMAAIALPDEDGERLVFKVVQGVEHLTGTPVEIEGTASGLVFRTGQPVLIDHYGEAAASWQGDDGKLLKKLGSAAIVPLPAGDEPLGVLLLVRLRHEPLFEQADLDLLRNFAAHVAMAVQYSRARADQQRLVVFEDRERIARDLHDLVIQRVFATGMALEAAAAVIATDPEDAATRVRRAVEDLDTTIQEIRTTVFALQHQSTESLRSLVLATVDAAKAALGFTPSLRFRGPVDTSVPGEVSEQLLPVLREALSNIARHARATTASVEVALGGDLMLRITDNGVGIPEGGRRSGLANMSTRATQLGGTFTTESTNSGTTLCWRVPLP</sequence>
<evidence type="ECO:0000259" key="4">
    <source>
        <dbReference type="SMART" id="SM00065"/>
    </source>
</evidence>
<evidence type="ECO:0000313" key="6">
    <source>
        <dbReference type="EMBL" id="SMC50979.1"/>
    </source>
</evidence>
<dbReference type="PANTHER" id="PTHR24421:SF56">
    <property type="entry name" value="OXYGEN SENSOR HISTIDINE KINASE RESPONSE REGULATOR DOST"/>
    <property type="match status" value="1"/>
</dbReference>
<dbReference type="Pfam" id="PF07730">
    <property type="entry name" value="HisKA_3"/>
    <property type="match status" value="1"/>
</dbReference>
<dbReference type="GO" id="GO:0016020">
    <property type="term" value="C:membrane"/>
    <property type="evidence" value="ECO:0007669"/>
    <property type="project" value="InterPro"/>
</dbReference>
<dbReference type="CDD" id="cd16917">
    <property type="entry name" value="HATPase_UhpB-NarQ-NarX-like"/>
    <property type="match status" value="1"/>
</dbReference>
<dbReference type="Pfam" id="PF13185">
    <property type="entry name" value="GAF_2"/>
    <property type="match status" value="1"/>
</dbReference>
<dbReference type="SMART" id="SM00065">
    <property type="entry name" value="GAF"/>
    <property type="match status" value="1"/>
</dbReference>
<dbReference type="RefSeq" id="WP_084424238.1">
    <property type="nucleotide sequence ID" value="NZ_FWXV01000001.1"/>
</dbReference>
<dbReference type="EMBL" id="FWXV01000001">
    <property type="protein sequence ID" value="SMC50979.1"/>
    <property type="molecule type" value="Genomic_DNA"/>
</dbReference>
<dbReference type="Gene3D" id="3.30.450.40">
    <property type="match status" value="2"/>
</dbReference>
<dbReference type="InterPro" id="IPR011712">
    <property type="entry name" value="Sig_transdc_His_kin_sub3_dim/P"/>
</dbReference>
<gene>
    <name evidence="6" type="ORF">SAMN05661093_00292</name>
</gene>
<evidence type="ECO:0000256" key="3">
    <source>
        <dbReference type="ARBA" id="ARBA00023012"/>
    </source>
</evidence>
<dbReference type="SUPFAM" id="SSF55874">
    <property type="entry name" value="ATPase domain of HSP90 chaperone/DNA topoisomerase II/histidine kinase"/>
    <property type="match status" value="1"/>
</dbReference>
<dbReference type="InterPro" id="IPR029016">
    <property type="entry name" value="GAF-like_dom_sf"/>
</dbReference>
<dbReference type="OrthoDB" id="5241249at2"/>
<dbReference type="Pfam" id="PF02518">
    <property type="entry name" value="HATPase_c"/>
    <property type="match status" value="1"/>
</dbReference>
<evidence type="ECO:0000256" key="2">
    <source>
        <dbReference type="ARBA" id="ARBA00022777"/>
    </source>
</evidence>
<organism evidence="6 7">
    <name type="scientific">Kibdelosporangium aridum</name>
    <dbReference type="NCBI Taxonomy" id="2030"/>
    <lineage>
        <taxon>Bacteria</taxon>
        <taxon>Bacillati</taxon>
        <taxon>Actinomycetota</taxon>
        <taxon>Actinomycetes</taxon>
        <taxon>Pseudonocardiales</taxon>
        <taxon>Pseudonocardiaceae</taxon>
        <taxon>Kibdelosporangium</taxon>
    </lineage>
</organism>
<dbReference type="InterPro" id="IPR036890">
    <property type="entry name" value="HATPase_C_sf"/>
</dbReference>
<dbReference type="Gene3D" id="3.30.565.10">
    <property type="entry name" value="Histidine kinase-like ATPase, C-terminal domain"/>
    <property type="match status" value="1"/>
</dbReference>
<dbReference type="AlphaFoldDB" id="A0A1W1ZRC8"/>
<dbReference type="Gene3D" id="1.20.5.1930">
    <property type="match status" value="1"/>
</dbReference>
<dbReference type="PANTHER" id="PTHR24421">
    <property type="entry name" value="NITRATE/NITRITE SENSOR PROTEIN NARX-RELATED"/>
    <property type="match status" value="1"/>
</dbReference>
<dbReference type="GO" id="GO:0046983">
    <property type="term" value="F:protein dimerization activity"/>
    <property type="evidence" value="ECO:0007669"/>
    <property type="project" value="InterPro"/>
</dbReference>
<feature type="domain" description="GAF" evidence="4">
    <location>
        <begin position="152"/>
        <end position="299"/>
    </location>
</feature>